<dbReference type="PANTHER" id="PTHR37809:SF1">
    <property type="entry name" value="RIBOSOMAL PROTEIN S12 METHYLTHIOTRANSFERASE ACCESSORY FACTOR YCAO"/>
    <property type="match status" value="1"/>
</dbReference>
<dbReference type="Gene3D" id="3.90.930.60">
    <property type="match status" value="1"/>
</dbReference>
<organism evidence="2 3">
    <name type="scientific">Streptomyces termitum</name>
    <dbReference type="NCBI Taxonomy" id="67368"/>
    <lineage>
        <taxon>Bacteria</taxon>
        <taxon>Bacillati</taxon>
        <taxon>Actinomycetota</taxon>
        <taxon>Actinomycetes</taxon>
        <taxon>Kitasatosporales</taxon>
        <taxon>Streptomycetaceae</taxon>
        <taxon>Streptomyces</taxon>
    </lineage>
</organism>
<dbReference type="Pfam" id="PF21084">
    <property type="entry name" value="WHD_DUF4423_like"/>
    <property type="match status" value="1"/>
</dbReference>
<dbReference type="Gene3D" id="3.40.50.720">
    <property type="entry name" value="NAD(P)-binding Rossmann-like Domain"/>
    <property type="match status" value="1"/>
</dbReference>
<dbReference type="PROSITE" id="PS51664">
    <property type="entry name" value="YCAO"/>
    <property type="match status" value="1"/>
</dbReference>
<dbReference type="RefSeq" id="WP_189980639.1">
    <property type="nucleotide sequence ID" value="NZ_BMUL01000013.1"/>
</dbReference>
<dbReference type="NCBIfam" id="TIGR03882">
    <property type="entry name" value="cyclo_dehyd_2"/>
    <property type="match status" value="1"/>
</dbReference>
<evidence type="ECO:0000313" key="3">
    <source>
        <dbReference type="Proteomes" id="UP000644020"/>
    </source>
</evidence>
<keyword evidence="3" id="KW-1185">Reference proteome</keyword>
<protein>
    <recommendedName>
        <fullName evidence="1">YcaO domain-containing protein</fullName>
    </recommendedName>
</protein>
<reference evidence="2" key="2">
    <citation type="submission" date="2020-09" db="EMBL/GenBank/DDBJ databases">
        <authorList>
            <person name="Sun Q."/>
            <person name="Ohkuma M."/>
        </authorList>
    </citation>
    <scope>NUCLEOTIDE SEQUENCE</scope>
    <source>
        <strain evidence="2">JCM 4518</strain>
    </source>
</reference>
<dbReference type="PANTHER" id="PTHR37809">
    <property type="entry name" value="RIBOSOMAL PROTEIN S12 METHYLTHIOTRANSFERASE ACCESSORY FACTOR YCAO"/>
    <property type="match status" value="1"/>
</dbReference>
<sequence>MAQRQGTTRGLGFKPHLKAEVVPGEGVYLISERGVTALRGSCVTTLAPLLDGTRTLDRLVADAGTLPADQVKDVVTRLLGSGLLTHRAPAPTAAGDAGQAFWELAGVDGDEAARRTGSGTVTATGRGSEAGAGAEELLTALGAAGLRVHRPGHDTEPPGLALVLCDTYLDPALADLDAAHRATGTPWLPVRLTGEQPWIGPVFQPDDGPCWHCLAEPLRRNRPAEAYLGRALGRPVSVPPSGLAAGRAAGLHLACLEAVKWMAGHRHSGQNALWTLDTLTLAGRHHPVRRRPQCPSCGDPGVTARRVWAPVHPASRPKTATGTGERSLTPEEMLDRYGHLVDDLTGVVKEVRRDRRDPGFLNCYHSGHNPASSPTGLAAVRAGLRSHSSGKGTTPLQARVSALCEAVERHSGYRQGDEPTLRATYREVADRAVHPDAVQLFHPRQYADRAAWNAEHAPAHRVCAPFDEDTPVDWTPVWSLTAGRHRLLPTAMLYYDAPCATGSFTAHSNGTAAGSSREDAIVQGFLELVERDAVALWWYNRTRQPGVDLDSFADPWTDGIRTAHRGLDRELWVLDLTSDLGIPVFAALSRRTDKPAQDITLGFGAHFDPRVALRRAVAELNQMLPPVVAATADGEGYTCDDPVPLHWWRTATTDNQPYLLPDPETPRRTAADLPYTPRPDLAADVAAAEELARGLGSELLVLDQTRADVGLPVVKVIVPGLRTFWTRFAPGRLYDVPVRLGRLTAPTRYEDLNPVPLFL</sequence>
<dbReference type="InterPro" id="IPR027624">
    <property type="entry name" value="TOMM_cyclo_SagD"/>
</dbReference>
<proteinExistence type="predicted"/>
<evidence type="ECO:0000259" key="1">
    <source>
        <dbReference type="PROSITE" id="PS51664"/>
    </source>
</evidence>
<dbReference type="NCBIfam" id="TIGR00702">
    <property type="entry name" value="YcaO-type kinase domain"/>
    <property type="match status" value="1"/>
</dbReference>
<dbReference type="SUPFAM" id="SSF69572">
    <property type="entry name" value="Activating enzymes of the ubiquitin-like proteins"/>
    <property type="match status" value="1"/>
</dbReference>
<dbReference type="InterPro" id="IPR049274">
    <property type="entry name" value="LynD/TruD_wHTH-like"/>
</dbReference>
<dbReference type="GO" id="GO:0008641">
    <property type="term" value="F:ubiquitin-like modifier activating enzyme activity"/>
    <property type="evidence" value="ECO:0007669"/>
    <property type="project" value="InterPro"/>
</dbReference>
<dbReference type="Gene3D" id="3.30.160.660">
    <property type="match status" value="1"/>
</dbReference>
<dbReference type="Proteomes" id="UP000644020">
    <property type="component" value="Unassembled WGS sequence"/>
</dbReference>
<dbReference type="InterPro" id="IPR003776">
    <property type="entry name" value="YcaO-like_dom"/>
</dbReference>
<comment type="caution">
    <text evidence="2">The sequence shown here is derived from an EMBL/GenBank/DDBJ whole genome shotgun (WGS) entry which is preliminary data.</text>
</comment>
<accession>A0A918T893</accession>
<dbReference type="NCBIfam" id="TIGR03604">
    <property type="entry name" value="TOMM_cyclo_SagD"/>
    <property type="match status" value="1"/>
</dbReference>
<dbReference type="EMBL" id="BMUL01000013">
    <property type="protein sequence ID" value="GHA98141.1"/>
    <property type="molecule type" value="Genomic_DNA"/>
</dbReference>
<name>A0A918T893_9ACTN</name>
<dbReference type="Pfam" id="PF02624">
    <property type="entry name" value="YcaO"/>
    <property type="match status" value="1"/>
</dbReference>
<evidence type="ECO:0000313" key="2">
    <source>
        <dbReference type="EMBL" id="GHA98141.1"/>
    </source>
</evidence>
<gene>
    <name evidence="2" type="ORF">GCM10010305_46980</name>
</gene>
<dbReference type="Gene3D" id="3.30.1330.230">
    <property type="match status" value="1"/>
</dbReference>
<reference evidence="2" key="1">
    <citation type="journal article" date="2014" name="Int. J. Syst. Evol. Microbiol.">
        <title>Complete genome sequence of Corynebacterium casei LMG S-19264T (=DSM 44701T), isolated from a smear-ripened cheese.</title>
        <authorList>
            <consortium name="US DOE Joint Genome Institute (JGI-PGF)"/>
            <person name="Walter F."/>
            <person name="Albersmeier A."/>
            <person name="Kalinowski J."/>
            <person name="Ruckert C."/>
        </authorList>
    </citation>
    <scope>NUCLEOTIDE SEQUENCE</scope>
    <source>
        <strain evidence="2">JCM 4518</strain>
    </source>
</reference>
<feature type="domain" description="YcaO" evidence="1">
    <location>
        <begin position="390"/>
        <end position="759"/>
    </location>
</feature>
<dbReference type="Gene3D" id="3.30.40.250">
    <property type="match status" value="1"/>
</dbReference>
<dbReference type="AlphaFoldDB" id="A0A918T893"/>
<dbReference type="InterPro" id="IPR022291">
    <property type="entry name" value="Bacteriocin_synth_cyclodeHase"/>
</dbReference>
<dbReference type="InterPro" id="IPR035985">
    <property type="entry name" value="Ubiquitin-activating_enz"/>
</dbReference>